<organism evidence="1 2">
    <name type="scientific">Operophtera brumata</name>
    <name type="common">Winter moth</name>
    <name type="synonym">Phalaena brumata</name>
    <dbReference type="NCBI Taxonomy" id="104452"/>
    <lineage>
        <taxon>Eukaryota</taxon>
        <taxon>Metazoa</taxon>
        <taxon>Ecdysozoa</taxon>
        <taxon>Arthropoda</taxon>
        <taxon>Hexapoda</taxon>
        <taxon>Insecta</taxon>
        <taxon>Pterygota</taxon>
        <taxon>Neoptera</taxon>
        <taxon>Endopterygota</taxon>
        <taxon>Lepidoptera</taxon>
        <taxon>Glossata</taxon>
        <taxon>Ditrysia</taxon>
        <taxon>Geometroidea</taxon>
        <taxon>Geometridae</taxon>
        <taxon>Larentiinae</taxon>
        <taxon>Operophtera</taxon>
    </lineage>
</organism>
<evidence type="ECO:0000313" key="1">
    <source>
        <dbReference type="EMBL" id="KOB66245.1"/>
    </source>
</evidence>
<protein>
    <submittedName>
        <fullName evidence="1">Bacteriophytochrome (Light-regulated signal transduction histidine kinase), PhyB2</fullName>
    </submittedName>
</protein>
<name>A0A0L7KT10_OPEBR</name>
<dbReference type="GO" id="GO:0016301">
    <property type="term" value="F:kinase activity"/>
    <property type="evidence" value="ECO:0007669"/>
    <property type="project" value="UniProtKB-KW"/>
</dbReference>
<dbReference type="AlphaFoldDB" id="A0A0L7KT10"/>
<dbReference type="EMBL" id="JTDY01006141">
    <property type="protein sequence ID" value="KOB66245.1"/>
    <property type="molecule type" value="Genomic_DNA"/>
</dbReference>
<comment type="caution">
    <text evidence="1">The sequence shown here is derived from an EMBL/GenBank/DDBJ whole genome shotgun (WGS) entry which is preliminary data.</text>
</comment>
<reference evidence="1 2" key="1">
    <citation type="journal article" date="2015" name="Genome Biol. Evol.">
        <title>The genome of winter moth (Operophtera brumata) provides a genomic perspective on sexual dimorphism and phenology.</title>
        <authorList>
            <person name="Derks M.F."/>
            <person name="Smit S."/>
            <person name="Salis L."/>
            <person name="Schijlen E."/>
            <person name="Bossers A."/>
            <person name="Mateman C."/>
            <person name="Pijl A.S."/>
            <person name="de Ridder D."/>
            <person name="Groenen M.A."/>
            <person name="Visser M.E."/>
            <person name="Megens H.J."/>
        </authorList>
    </citation>
    <scope>NUCLEOTIDE SEQUENCE [LARGE SCALE GENOMIC DNA]</scope>
    <source>
        <strain evidence="1">WM2013NL</strain>
        <tissue evidence="1">Head and thorax</tissue>
    </source>
</reference>
<gene>
    <name evidence="1" type="ORF">OBRU01_20782</name>
</gene>
<sequence>MTNENSLIILECHQQLSTTYCQEFLRASRIGIRHLETAFVLKKDCRYFLESHYNCYKYSDCICSIVV</sequence>
<dbReference type="Proteomes" id="UP000037510">
    <property type="component" value="Unassembled WGS sequence"/>
</dbReference>
<accession>A0A0L7KT10</accession>
<evidence type="ECO:0000313" key="2">
    <source>
        <dbReference type="Proteomes" id="UP000037510"/>
    </source>
</evidence>
<keyword evidence="1" id="KW-0418">Kinase</keyword>
<keyword evidence="2" id="KW-1185">Reference proteome</keyword>
<keyword evidence="1" id="KW-0808">Transferase</keyword>
<proteinExistence type="predicted"/>